<name>A0ABY3X4V7_9GAMM</name>
<reference evidence="1 2" key="1">
    <citation type="submission" date="2022-03" db="EMBL/GenBank/DDBJ databases">
        <title>Ignatzschineria rhizosphaerae HR5S32.</title>
        <authorList>
            <person name="Sun J.Q."/>
            <person name="Feng J.Y."/>
        </authorList>
    </citation>
    <scope>NUCLEOTIDE SEQUENCE [LARGE SCALE GENOMIC DNA]</scope>
    <source>
        <strain evidence="1 2">HR5S32</strain>
    </source>
</reference>
<dbReference type="Gene3D" id="3.40.1360.10">
    <property type="match status" value="1"/>
</dbReference>
<dbReference type="RefSeq" id="WP_242150935.1">
    <property type="nucleotide sequence ID" value="NZ_CP093379.1"/>
</dbReference>
<organism evidence="1 2">
    <name type="scientific">Ignatzschineria rhizosphaerae</name>
    <dbReference type="NCBI Taxonomy" id="2923279"/>
    <lineage>
        <taxon>Bacteria</taxon>
        <taxon>Pseudomonadati</taxon>
        <taxon>Pseudomonadota</taxon>
        <taxon>Gammaproteobacteria</taxon>
        <taxon>Cardiobacteriales</taxon>
        <taxon>Ignatzschineriaceae</taxon>
        <taxon>Ignatzschineria</taxon>
    </lineage>
</organism>
<accession>A0ABY3X4V7</accession>
<dbReference type="Proteomes" id="UP000829542">
    <property type="component" value="Chromosome"/>
</dbReference>
<dbReference type="Pfam" id="PF13155">
    <property type="entry name" value="Toprim_2"/>
    <property type="match status" value="1"/>
</dbReference>
<keyword evidence="2" id="KW-1185">Reference proteome</keyword>
<evidence type="ECO:0000313" key="1">
    <source>
        <dbReference type="EMBL" id="UNM96754.1"/>
    </source>
</evidence>
<proteinExistence type="predicted"/>
<protein>
    <submittedName>
        <fullName evidence="1">Toprim domain-containing protein</fullName>
    </submittedName>
</protein>
<dbReference type="InterPro" id="IPR034154">
    <property type="entry name" value="TOPRIM_DnaG/twinkle"/>
</dbReference>
<dbReference type="CDD" id="cd01029">
    <property type="entry name" value="TOPRIM_primases"/>
    <property type="match status" value="1"/>
</dbReference>
<dbReference type="SUPFAM" id="SSF56731">
    <property type="entry name" value="DNA primase core"/>
    <property type="match status" value="1"/>
</dbReference>
<evidence type="ECO:0000313" key="2">
    <source>
        <dbReference type="Proteomes" id="UP000829542"/>
    </source>
</evidence>
<sequence length="881" mass="100096">MRKMDEITRQNVINILQNQYHMRPQGGGQRYKYGVCPACGSRELWAFANDPWTIQCDRESNCGYKQSTRDLHPEAFATVTERALKQESTDPKIIAKTYLQEERGLNITLIGEFEQATAFNHKSKESSATVRFSLPNGGYWERVIEDIGIPKALFSKDCPYKGYGWTSPKFDPKAEEIWVVEGIFDALALQQNGINAISAMTCHNFPGKTLGEIYQDNPFATVVIALDSNSAGRLGTRKMVKLAEDIGFKVKAALTNSGDDWNDKHIAKRLTGDDLRNYRYYGSLEIAKTPSKKAMIMWARNGSGQGFWLEHGHKTYWCDINMEAQRRAESELTEEKLLATGAGDVTELKEEELDEIREQAFTKSGSVFPIATCLIDFLYAEKSIITDETQYYVKISNHRGNTTGTFNGRHIKSASDFGARIIDTLPGANFDGSPKQLGRIYDDKTLEIETVNTVDYVGYCPEAKAYIYPTFAVKDGQVHLKNHEDYYTFGNFSIKSTLNVARFSPELEYKNEWTEDFLSAYGPQGLIVLTYYFGSLFAVQIREKYKSFPFLEFTGEAGAGKTSVLDFCWLLMGRENYEGINPATSTRVARMRTLRQFSNMPTVYLEGQGDDKDSKQGQAVWLTEAKQLFNGISPRATGVMNAGNETSDEPFYGSLLVSQNRKIYGEAAVLSRFIYLHMTRDHHTSEGRHASQRLNSLGMEDVSGFLMHAITHEKEVLAHHAKVYERYHDEIMNLEGIKTVRIADNNATLLAMLDALCTLLKISNEFRNRTRDYIFKIAQEREKDLDQDPDEVMEFWHLYEFLEESTQAKVNHSADQALIAVNLNEIVEIARNRGSNIGDVSLLRKLLPHSKRYEFVDNKNVHSIHNKKAVRCYVFKRESGK</sequence>
<gene>
    <name evidence="1" type="ORF">MMG00_02545</name>
</gene>
<dbReference type="EMBL" id="CP093379">
    <property type="protein sequence ID" value="UNM96754.1"/>
    <property type="molecule type" value="Genomic_DNA"/>
</dbReference>